<evidence type="ECO:0000313" key="2">
    <source>
        <dbReference type="EMBL" id="HIY60457.1"/>
    </source>
</evidence>
<reference evidence="2" key="2">
    <citation type="submission" date="2021-04" db="EMBL/GenBank/DDBJ databases">
        <authorList>
            <person name="Gilroy R."/>
        </authorList>
    </citation>
    <scope>NUCLEOTIDE SEQUENCE</scope>
    <source>
        <strain evidence="2">ChiSxjej3B15-24422</strain>
    </source>
</reference>
<dbReference type="Proteomes" id="UP000824007">
    <property type="component" value="Unassembled WGS sequence"/>
</dbReference>
<dbReference type="InterPro" id="IPR000787">
    <property type="entry name" value="Peptidase_M29"/>
</dbReference>
<dbReference type="AlphaFoldDB" id="A0A9D2C5P7"/>
<dbReference type="GO" id="GO:0004177">
    <property type="term" value="F:aminopeptidase activity"/>
    <property type="evidence" value="ECO:0007669"/>
    <property type="project" value="UniProtKB-KW"/>
</dbReference>
<keyword evidence="1" id="KW-0479">Metal-binding</keyword>
<dbReference type="GO" id="GO:0006508">
    <property type="term" value="P:proteolysis"/>
    <property type="evidence" value="ECO:0007669"/>
    <property type="project" value="InterPro"/>
</dbReference>
<evidence type="ECO:0000313" key="3">
    <source>
        <dbReference type="Proteomes" id="UP000824007"/>
    </source>
</evidence>
<protein>
    <submittedName>
        <fullName evidence="2">Aminopeptidase</fullName>
        <ecNumber evidence="2">3.4.11.-</ecNumber>
    </submittedName>
</protein>
<dbReference type="PANTHER" id="PTHR34448">
    <property type="entry name" value="AMINOPEPTIDASE"/>
    <property type="match status" value="1"/>
</dbReference>
<dbReference type="SUPFAM" id="SSF144052">
    <property type="entry name" value="Thermophilic metalloprotease-like"/>
    <property type="match status" value="1"/>
</dbReference>
<accession>A0A9D2C5P7</accession>
<keyword evidence="2" id="KW-0031">Aminopeptidase</keyword>
<reference evidence="2" key="1">
    <citation type="journal article" date="2021" name="PeerJ">
        <title>Extensive microbial diversity within the chicken gut microbiome revealed by metagenomics and culture.</title>
        <authorList>
            <person name="Gilroy R."/>
            <person name="Ravi A."/>
            <person name="Getino M."/>
            <person name="Pursley I."/>
            <person name="Horton D.L."/>
            <person name="Alikhan N.F."/>
            <person name="Baker D."/>
            <person name="Gharbi K."/>
            <person name="Hall N."/>
            <person name="Watson M."/>
            <person name="Adriaenssens E.M."/>
            <person name="Foster-Nyarko E."/>
            <person name="Jarju S."/>
            <person name="Secka A."/>
            <person name="Antonio M."/>
            <person name="Oren A."/>
            <person name="Chaudhuri R.R."/>
            <person name="La Ragione R."/>
            <person name="Hildebrand F."/>
            <person name="Pallen M.J."/>
        </authorList>
    </citation>
    <scope>NUCLEOTIDE SEQUENCE</scope>
    <source>
        <strain evidence="2">ChiSxjej3B15-24422</strain>
    </source>
</reference>
<proteinExistence type="predicted"/>
<dbReference type="InterPro" id="IPR052170">
    <property type="entry name" value="M29_Exopeptidase"/>
</dbReference>
<comment type="caution">
    <text evidence="2">The sequence shown here is derived from an EMBL/GenBank/DDBJ whole genome shotgun (WGS) entry which is preliminary data.</text>
</comment>
<dbReference type="GO" id="GO:0046872">
    <property type="term" value="F:metal ion binding"/>
    <property type="evidence" value="ECO:0007669"/>
    <property type="project" value="UniProtKB-KW"/>
</dbReference>
<keyword evidence="2" id="KW-0645">Protease</keyword>
<sequence>MEQELQERLALGRERIRQIPEEAETALAVEPQGEGRSPEAFARYFAETARILQRFLEESDFVAGGGLDGASLEELAERNRKLYEDVLPGFYEKSWANPRFAVSELGKEFGQMLSFLAAEERSLIASAYEQDVQSMAIRLELFLEIYQMFVCARQEEGGLPDPEQVRQTLYWFASDYSETMLEKNMRASFDWKEDFALRIIMDSDLSDLRYLYRFGEYISENELRMARYLNRLPEDQIRLMADTYTEGYRIGFAVTGKDISKKRSVNIRYFLGFERMVRFAVENFRRIGLEAVIYRAPQSILEGRKLGKNGYYGGIANRQFEYDHEYDQALFYDKRYVNHRLENYRNALEKVKELAAVHGGPAVIEGFGETPFEPEAKEENLRLNEEQQKLAVAFRTKAGALMNEYVKGEERSFTIIAFPVPEIGENFEEIFAGVMKLNTLDYRLYQGIQQKLIDALDQAGYVRIKGMGENRTDLRVALHPLQDPERETNFENCVADVNIPVGEVFTSPVLKGTDGKLHVTKVYLNGLKYLDLEIDFQDGRISDYACANFDDPEENRKFMAENVLFHHDTLPMGEFAIGTNTTAWVFASKYGIADKLPILIAEKMGPHFAVGDTCYSHEEELVTCNPDGKRLIAKDNEVSILRTQDPGKAYLNCHTDITIPYDELGEITAVREDGTQIPIIHNGRFVLPGCEELNRAFEEESV</sequence>
<organism evidence="2 3">
    <name type="scientific">Candidatus Eisenbergiella pullistercoris</name>
    <dbReference type="NCBI Taxonomy" id="2838555"/>
    <lineage>
        <taxon>Bacteria</taxon>
        <taxon>Bacillati</taxon>
        <taxon>Bacillota</taxon>
        <taxon>Clostridia</taxon>
        <taxon>Lachnospirales</taxon>
        <taxon>Lachnospiraceae</taxon>
        <taxon>Eisenbergiella</taxon>
    </lineage>
</organism>
<evidence type="ECO:0000256" key="1">
    <source>
        <dbReference type="ARBA" id="ARBA00022723"/>
    </source>
</evidence>
<dbReference type="PANTHER" id="PTHR34448:SF1">
    <property type="entry name" value="BLL6088 PROTEIN"/>
    <property type="match status" value="1"/>
</dbReference>
<dbReference type="EC" id="3.4.11.-" evidence="2"/>
<keyword evidence="2" id="KW-0378">Hydrolase</keyword>
<gene>
    <name evidence="2" type="ORF">H9831_07245</name>
</gene>
<dbReference type="Pfam" id="PF02073">
    <property type="entry name" value="Peptidase_M29"/>
    <property type="match status" value="1"/>
</dbReference>
<name>A0A9D2C5P7_9FIRM</name>
<dbReference type="EMBL" id="DXDD01000092">
    <property type="protein sequence ID" value="HIY60457.1"/>
    <property type="molecule type" value="Genomic_DNA"/>
</dbReference>